<dbReference type="AlphaFoldDB" id="A0A3M8WK45"/>
<keyword evidence="3" id="KW-0378">Hydrolase</keyword>
<dbReference type="Gene3D" id="3.40.710.10">
    <property type="entry name" value="DD-peptidase/beta-lactamase superfamily"/>
    <property type="match status" value="1"/>
</dbReference>
<comment type="caution">
    <text evidence="3">The sequence shown here is derived from an EMBL/GenBank/DDBJ whole genome shotgun (WGS) entry which is preliminary data.</text>
</comment>
<reference evidence="3 4" key="1">
    <citation type="submission" date="2018-11" db="EMBL/GenBank/DDBJ databases">
        <title>The Potential of Streptomyces as Biocontrol Agents against the Tomato grey mould, Botrytis cinerea (Gray mold) Frontiers in Microbiology.</title>
        <authorList>
            <person name="Li D."/>
        </authorList>
    </citation>
    <scope>NUCLEOTIDE SEQUENCE [LARGE SCALE GENOMIC DNA]</scope>
    <source>
        <strain evidence="3 4">NEAU-LD23</strain>
    </source>
</reference>
<dbReference type="InterPro" id="IPR006311">
    <property type="entry name" value="TAT_signal"/>
</dbReference>
<keyword evidence="1" id="KW-0732">Signal</keyword>
<dbReference type="EMBL" id="RIBZ01000161">
    <property type="protein sequence ID" value="RNG28333.1"/>
    <property type="molecule type" value="Genomic_DNA"/>
</dbReference>
<name>A0A3M8WK45_9ACTN</name>
<dbReference type="Pfam" id="PF00144">
    <property type="entry name" value="Beta-lactamase"/>
    <property type="match status" value="1"/>
</dbReference>
<evidence type="ECO:0000313" key="3">
    <source>
        <dbReference type="EMBL" id="RNG28333.1"/>
    </source>
</evidence>
<feature type="signal peptide" evidence="1">
    <location>
        <begin position="1"/>
        <end position="31"/>
    </location>
</feature>
<feature type="domain" description="Beta-lactamase-related" evidence="2">
    <location>
        <begin position="54"/>
        <end position="398"/>
    </location>
</feature>
<protein>
    <submittedName>
        <fullName evidence="3">Class A beta-lactamase-related serine hydrolase</fullName>
    </submittedName>
</protein>
<evidence type="ECO:0000256" key="1">
    <source>
        <dbReference type="SAM" id="SignalP"/>
    </source>
</evidence>
<evidence type="ECO:0000313" key="4">
    <source>
        <dbReference type="Proteomes" id="UP000275401"/>
    </source>
</evidence>
<sequence length="412" mass="44664">MNRRIRTARLRLAAATTAAAALLVGAASVPAATADHSTASAAPTTLTSKELHQRVTRILRDAGYTGITVEVRDGRREVRARAGVAERKTGRPMPYGANYRAASVTKTFVATVVLQLVAEGELSLSDPVEKWLPGVVGGNGNDGSRITMRNLLQHTSGIYRYDPTEETGDTAEAFEQNRYRHIDPAEIVAGAMKHRPDFPPAAEDEPNPQWSYSNPGYLLAGMIIKKVTGKSWDKEVHERIVRPLGLTGTYAPGDNPYLRGPHAHTYKRFPGSTEWTDTTVRNVNWAGPAGSLISTDHDLNRFYTALLGGELLLPPQLAEMRRTVAVNADYEKAFPGMRYGLGLAQQPLTCGGDRWGHGGDLAGGTIRATTDAHGRRSVVVMTTGATSDDEQLLAAEREVQALLDDVMCARKL</sequence>
<dbReference type="PANTHER" id="PTHR46825">
    <property type="entry name" value="D-ALANYL-D-ALANINE-CARBOXYPEPTIDASE/ENDOPEPTIDASE AMPH"/>
    <property type="match status" value="1"/>
</dbReference>
<feature type="chain" id="PRO_5039310014" evidence="1">
    <location>
        <begin position="32"/>
        <end position="412"/>
    </location>
</feature>
<dbReference type="SUPFAM" id="SSF56601">
    <property type="entry name" value="beta-lactamase/transpeptidase-like"/>
    <property type="match status" value="1"/>
</dbReference>
<evidence type="ECO:0000259" key="2">
    <source>
        <dbReference type="Pfam" id="PF00144"/>
    </source>
</evidence>
<dbReference type="InterPro" id="IPR012338">
    <property type="entry name" value="Beta-lactam/transpept-like"/>
</dbReference>
<proteinExistence type="predicted"/>
<dbReference type="InterPro" id="IPR050491">
    <property type="entry name" value="AmpC-like"/>
</dbReference>
<keyword evidence="4" id="KW-1185">Reference proteome</keyword>
<dbReference type="GO" id="GO:0016787">
    <property type="term" value="F:hydrolase activity"/>
    <property type="evidence" value="ECO:0007669"/>
    <property type="project" value="UniProtKB-KW"/>
</dbReference>
<dbReference type="PROSITE" id="PS51318">
    <property type="entry name" value="TAT"/>
    <property type="match status" value="1"/>
</dbReference>
<dbReference type="InterPro" id="IPR001466">
    <property type="entry name" value="Beta-lactam-related"/>
</dbReference>
<dbReference type="RefSeq" id="WP_123099961.1">
    <property type="nucleotide sequence ID" value="NZ_RIBZ01000161.1"/>
</dbReference>
<dbReference type="Proteomes" id="UP000275401">
    <property type="component" value="Unassembled WGS sequence"/>
</dbReference>
<dbReference type="PANTHER" id="PTHR46825:SF7">
    <property type="entry name" value="D-ALANYL-D-ALANINE CARBOXYPEPTIDASE"/>
    <property type="match status" value="1"/>
</dbReference>
<accession>A0A3M8WK45</accession>
<organism evidence="3 4">
    <name type="scientific">Streptomyces botrytidirepellens</name>
    <dbReference type="NCBI Taxonomy" id="2486417"/>
    <lineage>
        <taxon>Bacteria</taxon>
        <taxon>Bacillati</taxon>
        <taxon>Actinomycetota</taxon>
        <taxon>Actinomycetes</taxon>
        <taxon>Kitasatosporales</taxon>
        <taxon>Streptomycetaceae</taxon>
        <taxon>Streptomyces</taxon>
    </lineage>
</organism>
<gene>
    <name evidence="3" type="ORF">EEJ42_12170</name>
</gene>